<name>A0A938YL47_9ACTN</name>
<evidence type="ECO:0000256" key="7">
    <source>
        <dbReference type="ARBA" id="ARBA00022777"/>
    </source>
</evidence>
<comment type="similarity">
    <text evidence="1">Belongs to the protein kinase superfamily. RIO-type Ser/Thr kinase family.</text>
</comment>
<sequence>MRRSSRARRSGTAHLVREGASGRRDADRDGHPDPDSPDGRGGTAGGPPAESALSSYDIATHGPGPAPAWLVTSLAARDTPLGVLKTGKEADVGLLDRSVPGEPGCLLAVKEYRSAEHRLFHRDAGYLEGRRTRRSRESRAMAARTAFGRDLLSARWSAAEFAALGTLWSAGCRVPYPVQLIGTELMMEFVGTPGGAAAPRLATWDDDTAGFTALWDSLVGSLIVMAECGLAHGDLSPYNILVADGEAVLIDLPQVVDLVANPGGPTFLRRDCANVAGFFARRGVDGADGPLLAERLLTLARPTGR</sequence>
<evidence type="ECO:0000259" key="13">
    <source>
        <dbReference type="SMART" id="SM00090"/>
    </source>
</evidence>
<dbReference type="Gene3D" id="3.30.200.20">
    <property type="entry name" value="Phosphorylase Kinase, domain 1"/>
    <property type="match status" value="1"/>
</dbReference>
<dbReference type="GO" id="GO:0004674">
    <property type="term" value="F:protein serine/threonine kinase activity"/>
    <property type="evidence" value="ECO:0007669"/>
    <property type="project" value="UniProtKB-KW"/>
</dbReference>
<comment type="caution">
    <text evidence="14">The sequence shown here is derived from an EMBL/GenBank/DDBJ whole genome shotgun (WGS) entry which is preliminary data.</text>
</comment>
<evidence type="ECO:0000256" key="12">
    <source>
        <dbReference type="SAM" id="MobiDB-lite"/>
    </source>
</evidence>
<keyword evidence="9" id="KW-0460">Magnesium</keyword>
<keyword evidence="3 14" id="KW-0723">Serine/threonine-protein kinase</keyword>
<evidence type="ECO:0000256" key="11">
    <source>
        <dbReference type="ARBA" id="ARBA00048679"/>
    </source>
</evidence>
<dbReference type="GO" id="GO:0005524">
    <property type="term" value="F:ATP binding"/>
    <property type="evidence" value="ECO:0007669"/>
    <property type="project" value="UniProtKB-KW"/>
</dbReference>
<feature type="compositionally biased region" description="Basic residues" evidence="12">
    <location>
        <begin position="1"/>
        <end position="11"/>
    </location>
</feature>
<evidence type="ECO:0000256" key="3">
    <source>
        <dbReference type="ARBA" id="ARBA00022527"/>
    </source>
</evidence>
<dbReference type="EC" id="2.7.11.1" evidence="2"/>
<dbReference type="SUPFAM" id="SSF56112">
    <property type="entry name" value="Protein kinase-like (PK-like)"/>
    <property type="match status" value="1"/>
</dbReference>
<dbReference type="EMBL" id="JAERWL010000002">
    <property type="protein sequence ID" value="MBM9475028.1"/>
    <property type="molecule type" value="Genomic_DNA"/>
</dbReference>
<evidence type="ECO:0000256" key="1">
    <source>
        <dbReference type="ARBA" id="ARBA00009196"/>
    </source>
</evidence>
<organism evidence="14 15">
    <name type="scientific">Nakamurella flavida</name>
    <dbReference type="NCBI Taxonomy" id="363630"/>
    <lineage>
        <taxon>Bacteria</taxon>
        <taxon>Bacillati</taxon>
        <taxon>Actinomycetota</taxon>
        <taxon>Actinomycetes</taxon>
        <taxon>Nakamurellales</taxon>
        <taxon>Nakamurellaceae</taxon>
        <taxon>Nakamurella</taxon>
    </lineage>
</organism>
<dbReference type="InterPro" id="IPR011009">
    <property type="entry name" value="Kinase-like_dom_sf"/>
</dbReference>
<keyword evidence="8" id="KW-0067">ATP-binding</keyword>
<keyword evidence="6" id="KW-0547">Nucleotide-binding</keyword>
<evidence type="ECO:0000256" key="8">
    <source>
        <dbReference type="ARBA" id="ARBA00022840"/>
    </source>
</evidence>
<keyword evidence="4" id="KW-0808">Transferase</keyword>
<dbReference type="SMART" id="SM00090">
    <property type="entry name" value="RIO"/>
    <property type="match status" value="1"/>
</dbReference>
<dbReference type="Gene3D" id="1.10.510.10">
    <property type="entry name" value="Transferase(Phosphotransferase) domain 1"/>
    <property type="match status" value="1"/>
</dbReference>
<accession>A0A938YL47</accession>
<evidence type="ECO:0000256" key="6">
    <source>
        <dbReference type="ARBA" id="ARBA00022741"/>
    </source>
</evidence>
<evidence type="ECO:0000313" key="15">
    <source>
        <dbReference type="Proteomes" id="UP000663801"/>
    </source>
</evidence>
<dbReference type="PANTHER" id="PTHR45723">
    <property type="entry name" value="SERINE/THREONINE-PROTEIN KINASE RIO1"/>
    <property type="match status" value="1"/>
</dbReference>
<dbReference type="GO" id="GO:0046872">
    <property type="term" value="F:metal ion binding"/>
    <property type="evidence" value="ECO:0007669"/>
    <property type="project" value="UniProtKB-KW"/>
</dbReference>
<dbReference type="Proteomes" id="UP000663801">
    <property type="component" value="Unassembled WGS sequence"/>
</dbReference>
<dbReference type="InterPro" id="IPR051272">
    <property type="entry name" value="RIO-type_Ser/Thr_kinase"/>
</dbReference>
<proteinExistence type="inferred from homology"/>
<evidence type="ECO:0000256" key="4">
    <source>
        <dbReference type="ARBA" id="ARBA00022679"/>
    </source>
</evidence>
<evidence type="ECO:0000313" key="14">
    <source>
        <dbReference type="EMBL" id="MBM9475028.1"/>
    </source>
</evidence>
<comment type="catalytic activity">
    <reaction evidence="11">
        <text>L-seryl-[protein] + ATP = O-phospho-L-seryl-[protein] + ADP + H(+)</text>
        <dbReference type="Rhea" id="RHEA:17989"/>
        <dbReference type="Rhea" id="RHEA-COMP:9863"/>
        <dbReference type="Rhea" id="RHEA-COMP:11604"/>
        <dbReference type="ChEBI" id="CHEBI:15378"/>
        <dbReference type="ChEBI" id="CHEBI:29999"/>
        <dbReference type="ChEBI" id="CHEBI:30616"/>
        <dbReference type="ChEBI" id="CHEBI:83421"/>
        <dbReference type="ChEBI" id="CHEBI:456216"/>
        <dbReference type="EC" id="2.7.11.1"/>
    </reaction>
</comment>
<dbReference type="AlphaFoldDB" id="A0A938YL47"/>
<comment type="catalytic activity">
    <reaction evidence="10">
        <text>L-threonyl-[protein] + ATP = O-phospho-L-threonyl-[protein] + ADP + H(+)</text>
        <dbReference type="Rhea" id="RHEA:46608"/>
        <dbReference type="Rhea" id="RHEA-COMP:11060"/>
        <dbReference type="Rhea" id="RHEA-COMP:11605"/>
        <dbReference type="ChEBI" id="CHEBI:15378"/>
        <dbReference type="ChEBI" id="CHEBI:30013"/>
        <dbReference type="ChEBI" id="CHEBI:30616"/>
        <dbReference type="ChEBI" id="CHEBI:61977"/>
        <dbReference type="ChEBI" id="CHEBI:456216"/>
        <dbReference type="EC" id="2.7.11.1"/>
    </reaction>
</comment>
<evidence type="ECO:0000256" key="2">
    <source>
        <dbReference type="ARBA" id="ARBA00012513"/>
    </source>
</evidence>
<evidence type="ECO:0000256" key="10">
    <source>
        <dbReference type="ARBA" id="ARBA00047899"/>
    </source>
</evidence>
<feature type="compositionally biased region" description="Basic and acidic residues" evidence="12">
    <location>
        <begin position="15"/>
        <end position="38"/>
    </location>
</feature>
<dbReference type="InterPro" id="IPR018934">
    <property type="entry name" value="RIO_dom"/>
</dbReference>
<keyword evidence="7 14" id="KW-0418">Kinase</keyword>
<feature type="region of interest" description="Disordered" evidence="12">
    <location>
        <begin position="1"/>
        <end position="59"/>
    </location>
</feature>
<gene>
    <name evidence="14" type="ORF">JL107_01085</name>
</gene>
<evidence type="ECO:0000256" key="5">
    <source>
        <dbReference type="ARBA" id="ARBA00022723"/>
    </source>
</evidence>
<keyword evidence="15" id="KW-1185">Reference proteome</keyword>
<dbReference type="InterPro" id="IPR000687">
    <property type="entry name" value="RIO_kinase"/>
</dbReference>
<keyword evidence="5" id="KW-0479">Metal-binding</keyword>
<protein>
    <recommendedName>
        <fullName evidence="2">non-specific serine/threonine protein kinase</fullName>
        <ecNumber evidence="2">2.7.11.1</ecNumber>
    </recommendedName>
</protein>
<reference evidence="14" key="1">
    <citation type="submission" date="2021-01" db="EMBL/GenBank/DDBJ databases">
        <title>KCTC 19127 draft genome.</title>
        <authorList>
            <person name="An D."/>
        </authorList>
    </citation>
    <scope>NUCLEOTIDE SEQUENCE</scope>
    <source>
        <strain evidence="14">KCTC 19127</strain>
    </source>
</reference>
<feature type="domain" description="RIO kinase" evidence="13">
    <location>
        <begin position="52"/>
        <end position="298"/>
    </location>
</feature>
<dbReference type="Pfam" id="PF01163">
    <property type="entry name" value="RIO1"/>
    <property type="match status" value="1"/>
</dbReference>
<evidence type="ECO:0000256" key="9">
    <source>
        <dbReference type="ARBA" id="ARBA00022842"/>
    </source>
</evidence>